<dbReference type="Proteomes" id="UP000823388">
    <property type="component" value="Chromosome 2N"/>
</dbReference>
<reference evidence="3" key="1">
    <citation type="submission" date="2020-05" db="EMBL/GenBank/DDBJ databases">
        <title>WGS assembly of Panicum virgatum.</title>
        <authorList>
            <person name="Lovell J.T."/>
            <person name="Jenkins J."/>
            <person name="Shu S."/>
            <person name="Juenger T.E."/>
            <person name="Schmutz J."/>
        </authorList>
    </citation>
    <scope>NUCLEOTIDE SEQUENCE</scope>
    <source>
        <strain evidence="3">AP13</strain>
    </source>
</reference>
<evidence type="ECO:0000256" key="1">
    <source>
        <dbReference type="SAM" id="MobiDB-lite"/>
    </source>
</evidence>
<gene>
    <name evidence="3" type="ORF">PVAP13_2NG623766</name>
</gene>
<feature type="compositionally biased region" description="Gly residues" evidence="1">
    <location>
        <begin position="181"/>
        <end position="190"/>
    </location>
</feature>
<organism evidence="3 4">
    <name type="scientific">Panicum virgatum</name>
    <name type="common">Blackwell switchgrass</name>
    <dbReference type="NCBI Taxonomy" id="38727"/>
    <lineage>
        <taxon>Eukaryota</taxon>
        <taxon>Viridiplantae</taxon>
        <taxon>Streptophyta</taxon>
        <taxon>Embryophyta</taxon>
        <taxon>Tracheophyta</taxon>
        <taxon>Spermatophyta</taxon>
        <taxon>Magnoliopsida</taxon>
        <taxon>Liliopsida</taxon>
        <taxon>Poales</taxon>
        <taxon>Poaceae</taxon>
        <taxon>PACMAD clade</taxon>
        <taxon>Panicoideae</taxon>
        <taxon>Panicodae</taxon>
        <taxon>Paniceae</taxon>
        <taxon>Panicinae</taxon>
        <taxon>Panicum</taxon>
        <taxon>Panicum sect. Hiantes</taxon>
    </lineage>
</organism>
<accession>A0A8T0VZ26</accession>
<feature type="region of interest" description="Disordered" evidence="1">
    <location>
        <begin position="26"/>
        <end position="55"/>
    </location>
</feature>
<dbReference type="EMBL" id="CM029040">
    <property type="protein sequence ID" value="KAG2638916.1"/>
    <property type="molecule type" value="Genomic_DNA"/>
</dbReference>
<feature type="compositionally biased region" description="Basic and acidic residues" evidence="1">
    <location>
        <begin position="95"/>
        <end position="104"/>
    </location>
</feature>
<evidence type="ECO:0000256" key="2">
    <source>
        <dbReference type="SAM" id="SignalP"/>
    </source>
</evidence>
<dbReference type="AlphaFoldDB" id="A0A8T0VZ26"/>
<name>A0A8T0VZ26_PANVG</name>
<evidence type="ECO:0000313" key="4">
    <source>
        <dbReference type="Proteomes" id="UP000823388"/>
    </source>
</evidence>
<sequence>MNSAKSLLFPFFLFFLFSLSFSSIPEDSDGGLGRKRQPQVGGGTEPSPRTARVSDEGLEVFASRRRRRWWKGRRGDVYISRARVGAEVSQKERGCRRARGEGREGGGAAAAGVLGEKGWPVDGRRSVGGRAAQRGWPAKGGWGGMACEGWVVGGRRGEGWLVRSRRRGVGGGRAARPGGERTWGGGRGVR</sequence>
<comment type="caution">
    <text evidence="3">The sequence shown here is derived from an EMBL/GenBank/DDBJ whole genome shotgun (WGS) entry which is preliminary data.</text>
</comment>
<protein>
    <submittedName>
        <fullName evidence="3">Uncharacterized protein</fullName>
    </submittedName>
</protein>
<feature type="signal peptide" evidence="2">
    <location>
        <begin position="1"/>
        <end position="22"/>
    </location>
</feature>
<proteinExistence type="predicted"/>
<feature type="region of interest" description="Disordered" evidence="1">
    <location>
        <begin position="166"/>
        <end position="190"/>
    </location>
</feature>
<evidence type="ECO:0000313" key="3">
    <source>
        <dbReference type="EMBL" id="KAG2638916.1"/>
    </source>
</evidence>
<feature type="region of interest" description="Disordered" evidence="1">
    <location>
        <begin position="95"/>
        <end position="117"/>
    </location>
</feature>
<keyword evidence="2" id="KW-0732">Signal</keyword>
<feature type="chain" id="PRO_5035938658" evidence="2">
    <location>
        <begin position="23"/>
        <end position="190"/>
    </location>
</feature>
<keyword evidence="4" id="KW-1185">Reference proteome</keyword>